<feature type="transmembrane region" description="Helical" evidence="1">
    <location>
        <begin position="170"/>
        <end position="188"/>
    </location>
</feature>
<sequence>MVPQTSAGDAPSENNTNLPEVDLGTLYYRPLFKYCWPTLALHGVSESWICLGETAFIKSHPDAKVVEIYQFVKTSWIPVQISLFDINRNCRGSHINVLTNRIWEEICLPPSAGAFFTGNLSGINAAGRILWGQAADMLGPINVMIALVFASGLPCLAIWMFVAYGLTGGAFWALIPLVAAQVVVQFKVQEQKLKRNIIF</sequence>
<name>A0A433AKH1_9FUNG</name>
<evidence type="ECO:0000313" key="2">
    <source>
        <dbReference type="EMBL" id="RUP03173.1"/>
    </source>
</evidence>
<gene>
    <name evidence="2" type="ORF">BC936DRAFT_140598</name>
</gene>
<organism evidence="2 3">
    <name type="scientific">Jimgerdemannia flammicorona</name>
    <dbReference type="NCBI Taxonomy" id="994334"/>
    <lineage>
        <taxon>Eukaryota</taxon>
        <taxon>Fungi</taxon>
        <taxon>Fungi incertae sedis</taxon>
        <taxon>Mucoromycota</taxon>
        <taxon>Mucoromycotina</taxon>
        <taxon>Endogonomycetes</taxon>
        <taxon>Endogonales</taxon>
        <taxon>Endogonaceae</taxon>
        <taxon>Jimgerdemannia</taxon>
    </lineage>
</organism>
<protein>
    <recommendedName>
        <fullName evidence="4">Major facilitator superfamily domain-containing protein</fullName>
    </recommendedName>
</protein>
<accession>A0A433AKH1</accession>
<dbReference type="OrthoDB" id="6499973at2759"/>
<evidence type="ECO:0000313" key="3">
    <source>
        <dbReference type="Proteomes" id="UP000268093"/>
    </source>
</evidence>
<keyword evidence="3" id="KW-1185">Reference proteome</keyword>
<dbReference type="Proteomes" id="UP000268093">
    <property type="component" value="Unassembled WGS sequence"/>
</dbReference>
<dbReference type="EMBL" id="RBNI01017403">
    <property type="protein sequence ID" value="RUP03173.1"/>
    <property type="molecule type" value="Genomic_DNA"/>
</dbReference>
<evidence type="ECO:0000256" key="1">
    <source>
        <dbReference type="SAM" id="Phobius"/>
    </source>
</evidence>
<keyword evidence="1" id="KW-1133">Transmembrane helix</keyword>
<dbReference type="SUPFAM" id="SSF103473">
    <property type="entry name" value="MFS general substrate transporter"/>
    <property type="match status" value="1"/>
</dbReference>
<dbReference type="InterPro" id="IPR036259">
    <property type="entry name" value="MFS_trans_sf"/>
</dbReference>
<keyword evidence="1" id="KW-0812">Transmembrane</keyword>
<comment type="caution">
    <text evidence="2">The sequence shown here is derived from an EMBL/GenBank/DDBJ whole genome shotgun (WGS) entry which is preliminary data.</text>
</comment>
<evidence type="ECO:0008006" key="4">
    <source>
        <dbReference type="Google" id="ProtNLM"/>
    </source>
</evidence>
<proteinExistence type="predicted"/>
<keyword evidence="1" id="KW-0472">Membrane</keyword>
<feature type="transmembrane region" description="Helical" evidence="1">
    <location>
        <begin position="143"/>
        <end position="164"/>
    </location>
</feature>
<reference evidence="2 3" key="1">
    <citation type="journal article" date="2018" name="New Phytol.">
        <title>Phylogenomics of Endogonaceae and evolution of mycorrhizas within Mucoromycota.</title>
        <authorList>
            <person name="Chang Y."/>
            <person name="Desiro A."/>
            <person name="Na H."/>
            <person name="Sandor L."/>
            <person name="Lipzen A."/>
            <person name="Clum A."/>
            <person name="Barry K."/>
            <person name="Grigoriev I.V."/>
            <person name="Martin F.M."/>
            <person name="Stajich J.E."/>
            <person name="Smith M.E."/>
            <person name="Bonito G."/>
            <person name="Spatafora J.W."/>
        </authorList>
    </citation>
    <scope>NUCLEOTIDE SEQUENCE [LARGE SCALE GENOMIC DNA]</scope>
    <source>
        <strain evidence="2 3">GMNB39</strain>
    </source>
</reference>
<dbReference type="AlphaFoldDB" id="A0A433AKH1"/>